<reference evidence="2 3" key="1">
    <citation type="submission" date="2015-02" db="EMBL/GenBank/DDBJ databases">
        <authorList>
            <person name="Chooi Y.-H."/>
        </authorList>
    </citation>
    <scope>NUCLEOTIDE SEQUENCE [LARGE SCALE GENOMIC DNA]</scope>
    <source>
        <strain evidence="2">E3</strain>
    </source>
</reference>
<keyword evidence="1" id="KW-0812">Transmembrane</keyword>
<dbReference type="AlphaFoldDB" id="A0A0G4IGJ7"/>
<evidence type="ECO:0000313" key="3">
    <source>
        <dbReference type="Proteomes" id="UP000039324"/>
    </source>
</evidence>
<keyword evidence="1" id="KW-1133">Transmembrane helix</keyword>
<feature type="transmembrane region" description="Helical" evidence="1">
    <location>
        <begin position="222"/>
        <end position="246"/>
    </location>
</feature>
<name>A0A0G4IGJ7_PLABS</name>
<keyword evidence="1" id="KW-0472">Membrane</keyword>
<organism evidence="2 3">
    <name type="scientific">Plasmodiophora brassicae</name>
    <name type="common">Clubroot disease agent</name>
    <dbReference type="NCBI Taxonomy" id="37360"/>
    <lineage>
        <taxon>Eukaryota</taxon>
        <taxon>Sar</taxon>
        <taxon>Rhizaria</taxon>
        <taxon>Endomyxa</taxon>
        <taxon>Phytomyxea</taxon>
        <taxon>Plasmodiophorida</taxon>
        <taxon>Plasmodiophoridae</taxon>
        <taxon>Plasmodiophora</taxon>
    </lineage>
</organism>
<dbReference type="Proteomes" id="UP000039324">
    <property type="component" value="Unassembled WGS sequence"/>
</dbReference>
<evidence type="ECO:0000256" key="1">
    <source>
        <dbReference type="SAM" id="Phobius"/>
    </source>
</evidence>
<protein>
    <submittedName>
        <fullName evidence="2">Uncharacterized protein</fullName>
    </submittedName>
</protein>
<accession>A0A0G4IGJ7</accession>
<feature type="non-terminal residue" evidence="2">
    <location>
        <position position="1"/>
    </location>
</feature>
<dbReference type="EMBL" id="CDSF01000001">
    <property type="protein sequence ID" value="CEO94318.1"/>
    <property type="molecule type" value="Genomic_DNA"/>
</dbReference>
<sequence length="276" mass="30632">LGVRVIAELRPPFKRRRLGSWFTKRYSITMVRRSGMHTWCAVLAATLCLWCAHAAVRLSAKEFAITFNAGEFARTSTATSRLVMRSASEVQEYAPERVTCTLSGYAGSFKDAWTCVDDSMPAHLEFDPMLTEVTCDVMMMSTSFDEGACYLRYGIRRRRTSRSRRNVRSGLPAPFARKWNDTPSVPHVQDVHTTTDRDEDRFYDEGFATGQSDPHSGGLSGAAIAGIVVASVLVAAGVAVAIVCVIRRRQRAAIGRGWAEVEIVPPPPSYDQYLQQ</sequence>
<keyword evidence="3" id="KW-1185">Reference proteome</keyword>
<evidence type="ECO:0000313" key="2">
    <source>
        <dbReference type="EMBL" id="CEO94318.1"/>
    </source>
</evidence>
<proteinExistence type="predicted"/>
<gene>
    <name evidence="2" type="ORF">PBRA_000103</name>
</gene>